<evidence type="ECO:0000313" key="2">
    <source>
        <dbReference type="Proteomes" id="UP001151760"/>
    </source>
</evidence>
<protein>
    <recommendedName>
        <fullName evidence="3">Reverse transcriptase domain-containing protein</fullName>
    </recommendedName>
</protein>
<proteinExistence type="predicted"/>
<reference evidence="1" key="2">
    <citation type="submission" date="2022-01" db="EMBL/GenBank/DDBJ databases">
        <authorList>
            <person name="Yamashiro T."/>
            <person name="Shiraishi A."/>
            <person name="Satake H."/>
            <person name="Nakayama K."/>
        </authorList>
    </citation>
    <scope>NUCLEOTIDE SEQUENCE</scope>
</reference>
<dbReference type="EMBL" id="BQNB010013280">
    <property type="protein sequence ID" value="GJT14054.1"/>
    <property type="molecule type" value="Genomic_DNA"/>
</dbReference>
<keyword evidence="2" id="KW-1185">Reference proteome</keyword>
<organism evidence="1 2">
    <name type="scientific">Tanacetum coccineum</name>
    <dbReference type="NCBI Taxonomy" id="301880"/>
    <lineage>
        <taxon>Eukaryota</taxon>
        <taxon>Viridiplantae</taxon>
        <taxon>Streptophyta</taxon>
        <taxon>Embryophyta</taxon>
        <taxon>Tracheophyta</taxon>
        <taxon>Spermatophyta</taxon>
        <taxon>Magnoliopsida</taxon>
        <taxon>eudicotyledons</taxon>
        <taxon>Gunneridae</taxon>
        <taxon>Pentapetalae</taxon>
        <taxon>asterids</taxon>
        <taxon>campanulids</taxon>
        <taxon>Asterales</taxon>
        <taxon>Asteraceae</taxon>
        <taxon>Asteroideae</taxon>
        <taxon>Anthemideae</taxon>
        <taxon>Anthemidinae</taxon>
        <taxon>Tanacetum</taxon>
    </lineage>
</organism>
<evidence type="ECO:0000313" key="1">
    <source>
        <dbReference type="EMBL" id="GJT14054.1"/>
    </source>
</evidence>
<sequence length="312" mass="34645">MSTRSSSSNLVPPSSNIESIIQNRRRNLGDPSLLLDFEEINMANNNNNVQRPPPAGPNIPAPDLRPMKELLQAPTDGVGDAIVVPPCPHHGFFPLHQIDTFYNGLNQSDHDSLNSAAGGNSLTRNTQEALTIIENKSKVRISRNKPQVLSDSGSSSQNDAITALVKQVEALVSSMNKPIPSVQEGCETCGGPHPYYECQAVGGYTQYVYVTTRTYNASGALPFTEKLEDPADPRVPIILGRPFLRTAKALVDLYEEKLTLRVRERNEVRECDFYHKEFVDELAPIISPPEYDHFYFDLVDDPGELTRILKEK</sequence>
<reference evidence="1" key="1">
    <citation type="journal article" date="2022" name="Int. J. Mol. Sci.">
        <title>Draft Genome of Tanacetum Coccineum: Genomic Comparison of Closely Related Tanacetum-Family Plants.</title>
        <authorList>
            <person name="Yamashiro T."/>
            <person name="Shiraishi A."/>
            <person name="Nakayama K."/>
            <person name="Satake H."/>
        </authorList>
    </citation>
    <scope>NUCLEOTIDE SEQUENCE</scope>
</reference>
<name>A0ABQ5BKY3_9ASTR</name>
<gene>
    <name evidence="1" type="ORF">Tco_0861096</name>
</gene>
<dbReference type="Proteomes" id="UP001151760">
    <property type="component" value="Unassembled WGS sequence"/>
</dbReference>
<comment type="caution">
    <text evidence="1">The sequence shown here is derived from an EMBL/GenBank/DDBJ whole genome shotgun (WGS) entry which is preliminary data.</text>
</comment>
<accession>A0ABQ5BKY3</accession>
<evidence type="ECO:0008006" key="3">
    <source>
        <dbReference type="Google" id="ProtNLM"/>
    </source>
</evidence>